<evidence type="ECO:0000313" key="1">
    <source>
        <dbReference type="EMBL" id="CCQ43535.1"/>
    </source>
</evidence>
<sequence length="54" mass="6545">MNVLMDLQSVKTLKCSRVHMFLLPKLTRKKMFLLLHFVRSKIMKPIQKLKKYLQ</sequence>
<gene>
    <name evidence="1" type="primary">POLK</name>
</gene>
<organism evidence="1">
    <name type="scientific">Homo sapiens</name>
    <name type="common">Human</name>
    <dbReference type="NCBI Taxonomy" id="9606"/>
    <lineage>
        <taxon>Eukaryota</taxon>
        <taxon>Metazoa</taxon>
        <taxon>Chordata</taxon>
        <taxon>Craniata</taxon>
        <taxon>Vertebrata</taxon>
        <taxon>Euteleostomi</taxon>
        <taxon>Mammalia</taxon>
        <taxon>Eutheria</taxon>
        <taxon>Euarchontoglires</taxon>
        <taxon>Primates</taxon>
        <taxon>Haplorrhini</taxon>
        <taxon>Catarrhini</taxon>
        <taxon>Hominidae</taxon>
        <taxon>Homo</taxon>
    </lineage>
</organism>
<dbReference type="OrthoDB" id="1747274at2759"/>
<protein>
    <submittedName>
        <fullName evidence="1">Alternative protein POLK</fullName>
    </submittedName>
</protein>
<dbReference type="ChiTaRS" id="POLK">
    <property type="organism name" value="human"/>
</dbReference>
<name>L8E8A5_HUMAN</name>
<dbReference type="EMBL" id="HF584038">
    <property type="protein sequence ID" value="CCQ43535.1"/>
    <property type="molecule type" value="Genomic_DNA"/>
</dbReference>
<dbReference type="AlphaFoldDB" id="L8E8A5"/>
<accession>L8E8A5</accession>
<proteinExistence type="predicted"/>
<reference evidence="1" key="1">
    <citation type="journal article" date="2013" name="PLoS ONE">
        <title>Direct detection of alternative open reading frames translation products in human significantly expands the proteome.</title>
        <authorList>
            <person name="Vanderperre B."/>
            <person name="Lucier J.-F."/>
            <person name="Motard J."/>
            <person name="Tremblay G."/>
            <person name="Vanderperre S."/>
            <person name="Wisztorski M."/>
            <person name="Salzet M."/>
            <person name="Boisvert F.-M."/>
            <person name="Roucou X."/>
        </authorList>
    </citation>
    <scope>NUCLEOTIDE SEQUENCE</scope>
</reference>